<keyword evidence="2" id="KW-0378">Hydrolase</keyword>
<dbReference type="SUPFAM" id="SSF50630">
    <property type="entry name" value="Acid proteases"/>
    <property type="match status" value="1"/>
</dbReference>
<name>A0ABV3Z6K9_9PROT</name>
<dbReference type="Proteomes" id="UP001560685">
    <property type="component" value="Unassembled WGS sequence"/>
</dbReference>
<proteinExistence type="predicted"/>
<keyword evidence="3" id="KW-1185">Reference proteome</keyword>
<dbReference type="InterPro" id="IPR021109">
    <property type="entry name" value="Peptidase_aspartic_dom_sf"/>
</dbReference>
<comment type="caution">
    <text evidence="2">The sequence shown here is derived from an EMBL/GenBank/DDBJ whole genome shotgun (WGS) entry which is preliminary data.</text>
</comment>
<dbReference type="GO" id="GO:0008233">
    <property type="term" value="F:peptidase activity"/>
    <property type="evidence" value="ECO:0007669"/>
    <property type="project" value="UniProtKB-KW"/>
</dbReference>
<dbReference type="PROSITE" id="PS00141">
    <property type="entry name" value="ASP_PROTEASE"/>
    <property type="match status" value="1"/>
</dbReference>
<evidence type="ECO:0000313" key="2">
    <source>
        <dbReference type="EMBL" id="MEX6632957.1"/>
    </source>
</evidence>
<reference evidence="2 3" key="1">
    <citation type="submission" date="2024-05" db="EMBL/GenBank/DDBJ databases">
        <title>Three bacterial strains, DH-69, EH-24, and ECK-19 isolated from coastal sediments.</title>
        <authorList>
            <person name="Ye Y.-Q."/>
            <person name="Du Z.-J."/>
        </authorList>
    </citation>
    <scope>NUCLEOTIDE SEQUENCE [LARGE SCALE GENOMIC DNA]</scope>
    <source>
        <strain evidence="2 3">ECK-19</strain>
    </source>
</reference>
<accession>A0ABV3Z6K9</accession>
<evidence type="ECO:0000256" key="1">
    <source>
        <dbReference type="SAM" id="SignalP"/>
    </source>
</evidence>
<keyword evidence="2" id="KW-0645">Protease</keyword>
<feature type="chain" id="PRO_5046947781" evidence="1">
    <location>
        <begin position="23"/>
        <end position="321"/>
    </location>
</feature>
<keyword evidence="1" id="KW-0732">Signal</keyword>
<dbReference type="Pfam" id="PF13650">
    <property type="entry name" value="Asp_protease_2"/>
    <property type="match status" value="1"/>
</dbReference>
<dbReference type="Gene3D" id="2.40.70.10">
    <property type="entry name" value="Acid Proteases"/>
    <property type="match status" value="2"/>
</dbReference>
<evidence type="ECO:0000313" key="3">
    <source>
        <dbReference type="Proteomes" id="UP001560685"/>
    </source>
</evidence>
<sequence>MKHVLSLAIAVASLVFAHPAFAQSVTDQESIAEIPYRLRYQGWITVDGTVNDQGPHHFIVDSGATITSVFENLSRTQEFIPADRADIRILGLSGAQALPAYEIGTIDFNGERLDEHVGVILPDWLPPNVPPQGVLGLDFLVRYKVHIDANHRLIRLYPPDSDVRPNQKGWSRTALRPISITENATPLHTVKVQVRGAYISCIVDLGASGTIFNKAALRAMSAGLRVNVDRGGGMTTGSRINDIFDNTARVLPIKITRLRIGQAIWRNKIFLVYDAPIFAELKKSTRPFCLLGADLFADRSIMFDFDDEKLYIGPVRGSTTG</sequence>
<dbReference type="InterPro" id="IPR001969">
    <property type="entry name" value="Aspartic_peptidase_AS"/>
</dbReference>
<feature type="signal peptide" evidence="1">
    <location>
        <begin position="1"/>
        <end position="22"/>
    </location>
</feature>
<dbReference type="EMBL" id="JBEHZE010000001">
    <property type="protein sequence ID" value="MEX6632957.1"/>
    <property type="molecule type" value="Genomic_DNA"/>
</dbReference>
<dbReference type="GO" id="GO:0006508">
    <property type="term" value="P:proteolysis"/>
    <property type="evidence" value="ECO:0007669"/>
    <property type="project" value="UniProtKB-KW"/>
</dbReference>
<organism evidence="2 3">
    <name type="scientific">Hyphococcus lacteus</name>
    <dbReference type="NCBI Taxonomy" id="3143536"/>
    <lineage>
        <taxon>Bacteria</taxon>
        <taxon>Pseudomonadati</taxon>
        <taxon>Pseudomonadota</taxon>
        <taxon>Alphaproteobacteria</taxon>
        <taxon>Parvularculales</taxon>
        <taxon>Parvularculaceae</taxon>
        <taxon>Hyphococcus</taxon>
    </lineage>
</organism>
<gene>
    <name evidence="2" type="ORF">ABFZ84_05285</name>
</gene>
<dbReference type="RefSeq" id="WP_369312893.1">
    <property type="nucleotide sequence ID" value="NZ_JBEHZE010000001.1"/>
</dbReference>
<protein>
    <submittedName>
        <fullName evidence="2">Aspartyl protease family protein</fullName>
    </submittedName>
</protein>